<comment type="caution">
    <text evidence="2">The sequence shown here is derived from an EMBL/GenBank/DDBJ whole genome shotgun (WGS) entry which is preliminary data.</text>
</comment>
<keyword evidence="1" id="KW-0472">Membrane</keyword>
<organism evidence="2 3">
    <name type="scientific">Phormidium pseudopriestleyi FRX01</name>
    <dbReference type="NCBI Taxonomy" id="1759528"/>
    <lineage>
        <taxon>Bacteria</taxon>
        <taxon>Bacillati</taxon>
        <taxon>Cyanobacteriota</taxon>
        <taxon>Cyanophyceae</taxon>
        <taxon>Oscillatoriophycideae</taxon>
        <taxon>Oscillatoriales</taxon>
        <taxon>Oscillatoriaceae</taxon>
        <taxon>Phormidium</taxon>
    </lineage>
</organism>
<evidence type="ECO:0000313" key="2">
    <source>
        <dbReference type="EMBL" id="MBO0350955.1"/>
    </source>
</evidence>
<dbReference type="EMBL" id="JAFLQW010000476">
    <property type="protein sequence ID" value="MBO0350955.1"/>
    <property type="molecule type" value="Genomic_DNA"/>
</dbReference>
<keyword evidence="3" id="KW-1185">Reference proteome</keyword>
<gene>
    <name evidence="2" type="ORF">J0895_18155</name>
</gene>
<feature type="transmembrane region" description="Helical" evidence="1">
    <location>
        <begin position="156"/>
        <end position="176"/>
    </location>
</feature>
<accession>A0ABS3FV03</accession>
<evidence type="ECO:0000313" key="3">
    <source>
        <dbReference type="Proteomes" id="UP000664844"/>
    </source>
</evidence>
<keyword evidence="1" id="KW-0812">Transmembrane</keyword>
<dbReference type="RefSeq" id="WP_207089418.1">
    <property type="nucleotide sequence ID" value="NZ_JAFLQW010000476.1"/>
</dbReference>
<dbReference type="Proteomes" id="UP000664844">
    <property type="component" value="Unassembled WGS sequence"/>
</dbReference>
<reference evidence="2 3" key="1">
    <citation type="submission" date="2021-03" db="EMBL/GenBank/DDBJ databases">
        <title>Metabolic Capacity of the Antarctic Cyanobacterium Phormidium pseudopriestleyi that Sustains Oxygenic Photosynthesis in the Presence of Hydrogen Sulfide.</title>
        <authorList>
            <person name="Lumian J.E."/>
            <person name="Jungblut A.D."/>
            <person name="Dillon M.L."/>
            <person name="Hawes I."/>
            <person name="Doran P.T."/>
            <person name="Mackey T.J."/>
            <person name="Dick G.J."/>
            <person name="Grettenberger C.L."/>
            <person name="Sumner D.Y."/>
        </authorList>
    </citation>
    <scope>NUCLEOTIDE SEQUENCE [LARGE SCALE GENOMIC DNA]</scope>
    <source>
        <strain evidence="2 3">FRX01</strain>
    </source>
</reference>
<protein>
    <submittedName>
        <fullName evidence="2">Carboxypeptidase regulatory-like domain-containing protein</fullName>
    </submittedName>
</protein>
<keyword evidence="1" id="KW-1133">Transmembrane helix</keyword>
<proteinExistence type="predicted"/>
<sequence length="195" mass="20588">MINRRLISPTAAKAVLWAFASGLFAWTLGNPLTAIAHGVQLTHQTLEAVEVQALYDNGDPMSNAQVTIYAPTNPETPWQQGTADENGRFLFAPDRSLGGNWAVRFRQAGHGTIINVAIAPETPPEAAVAPPDATPVAEVAPSSRILSSRSPSVNPLPTGVAIASGVWGFVGTALFFSRFNGKSQSGPRKEEDSVA</sequence>
<evidence type="ECO:0000256" key="1">
    <source>
        <dbReference type="SAM" id="Phobius"/>
    </source>
</evidence>
<name>A0ABS3FV03_9CYAN</name>